<reference evidence="1 2" key="1">
    <citation type="submission" date="2016-06" db="EMBL/GenBank/DDBJ databases">
        <title>Draft genome of Moraxella lacunata CCUG 57757A.</title>
        <authorList>
            <person name="Salva-Serra F."/>
            <person name="Engstrom-Jakobsson H."/>
            <person name="Thorell K."/>
            <person name="Gonzales-Siles L."/>
            <person name="Karlsson R."/>
            <person name="Boulund F."/>
            <person name="Engstrand L."/>
            <person name="Kristiansson E."/>
            <person name="Moore E."/>
        </authorList>
    </citation>
    <scope>NUCLEOTIDE SEQUENCE [LARGE SCALE GENOMIC DNA]</scope>
    <source>
        <strain evidence="1 2">CCUG 57757A</strain>
    </source>
</reference>
<evidence type="ECO:0000313" key="2">
    <source>
        <dbReference type="Proteomes" id="UP000092607"/>
    </source>
</evidence>
<accession>A0A1B8Q860</accession>
<dbReference type="RefSeq" id="WP_065255881.1">
    <property type="nucleotide sequence ID" value="NZ_JARDJM010000044.1"/>
</dbReference>
<comment type="caution">
    <text evidence="1">The sequence shown here is derived from an EMBL/GenBank/DDBJ whole genome shotgun (WGS) entry which is preliminary data.</text>
</comment>
<protein>
    <submittedName>
        <fullName evidence="1">Uncharacterized protein</fullName>
    </submittedName>
</protein>
<proteinExistence type="predicted"/>
<gene>
    <name evidence="1" type="ORF">A9309_00100</name>
</gene>
<dbReference type="AlphaFoldDB" id="A0A1B8Q860"/>
<dbReference type="OrthoDB" id="6648636at2"/>
<dbReference type="Proteomes" id="UP000092607">
    <property type="component" value="Unassembled WGS sequence"/>
</dbReference>
<sequence>MIVEIPQELQVMIEYRAKQQGISSHAFAVKTSEQAVNPSYANGDFNFDLARIDQSIKSGRIDVPDFDDMDEFLAWVNS</sequence>
<evidence type="ECO:0000313" key="1">
    <source>
        <dbReference type="EMBL" id="OBX67366.1"/>
    </source>
</evidence>
<organism evidence="1 2">
    <name type="scientific">Moraxella lacunata</name>
    <dbReference type="NCBI Taxonomy" id="477"/>
    <lineage>
        <taxon>Bacteria</taxon>
        <taxon>Pseudomonadati</taxon>
        <taxon>Pseudomonadota</taxon>
        <taxon>Gammaproteobacteria</taxon>
        <taxon>Moraxellales</taxon>
        <taxon>Moraxellaceae</taxon>
        <taxon>Moraxella</taxon>
    </lineage>
</organism>
<name>A0A1B8Q860_MORLA</name>
<dbReference type="EMBL" id="LZMS01000001">
    <property type="protein sequence ID" value="OBX67366.1"/>
    <property type="molecule type" value="Genomic_DNA"/>
</dbReference>